<keyword evidence="7" id="KW-0812">Transmembrane</keyword>
<dbReference type="OMA" id="YERHEYS"/>
<reference evidence="10 11" key="1">
    <citation type="journal article" date="2012" name="Nat. Biotechnol.">
        <title>Draft genome sequence of pigeonpea (Cajanus cajan), an orphan legume crop of resource-poor farmers.</title>
        <authorList>
            <person name="Varshney R.K."/>
            <person name="Chen W."/>
            <person name="Li Y."/>
            <person name="Bharti A.K."/>
            <person name="Saxena R.K."/>
            <person name="Schlueter J.A."/>
            <person name="Donoghue M.T."/>
            <person name="Azam S."/>
            <person name="Fan G."/>
            <person name="Whaley A.M."/>
            <person name="Farmer A.D."/>
            <person name="Sheridan J."/>
            <person name="Iwata A."/>
            <person name="Tuteja R."/>
            <person name="Penmetsa R.V."/>
            <person name="Wu W."/>
            <person name="Upadhyaya H.D."/>
            <person name="Yang S.P."/>
            <person name="Shah T."/>
            <person name="Saxena K.B."/>
            <person name="Michael T."/>
            <person name="McCombie W.R."/>
            <person name="Yang B."/>
            <person name="Zhang G."/>
            <person name="Yang H."/>
            <person name="Wang J."/>
            <person name="Spillane C."/>
            <person name="Cook D.R."/>
            <person name="May G.D."/>
            <person name="Xu X."/>
            <person name="Jackson S.A."/>
        </authorList>
    </citation>
    <scope>NUCLEOTIDE SEQUENCE [LARGE SCALE GENOMIC DNA]</scope>
    <source>
        <strain evidence="11">cv. Asha</strain>
    </source>
</reference>
<evidence type="ECO:0000256" key="7">
    <source>
        <dbReference type="SAM" id="Phobius"/>
    </source>
</evidence>
<dbReference type="GO" id="GO:0005886">
    <property type="term" value="C:plasma membrane"/>
    <property type="evidence" value="ECO:0007669"/>
    <property type="project" value="TreeGrafter"/>
</dbReference>
<name>A0A151U1L5_CAJCA</name>
<evidence type="ECO:0000256" key="4">
    <source>
        <dbReference type="ARBA" id="ARBA00035011"/>
    </source>
</evidence>
<dbReference type="PANTHER" id="PTHR33021">
    <property type="entry name" value="BLUE COPPER PROTEIN"/>
    <property type="match status" value="1"/>
</dbReference>
<dbReference type="InterPro" id="IPR008972">
    <property type="entry name" value="Cupredoxin"/>
</dbReference>
<dbReference type="Gene3D" id="2.60.40.420">
    <property type="entry name" value="Cupredoxins - blue copper proteins"/>
    <property type="match status" value="1"/>
</dbReference>
<comment type="similarity">
    <text evidence="4">Belongs to the early nodulin-like (ENODL) family.</text>
</comment>
<dbReference type="GO" id="GO:0009055">
    <property type="term" value="F:electron transfer activity"/>
    <property type="evidence" value="ECO:0007669"/>
    <property type="project" value="InterPro"/>
</dbReference>
<feature type="chain" id="PRO_5007589423" evidence="8">
    <location>
        <begin position="18"/>
        <end position="180"/>
    </location>
</feature>
<evidence type="ECO:0000313" key="11">
    <source>
        <dbReference type="Proteomes" id="UP000075243"/>
    </source>
</evidence>
<evidence type="ECO:0000256" key="2">
    <source>
        <dbReference type="ARBA" id="ARBA00023157"/>
    </source>
</evidence>
<keyword evidence="7" id="KW-0472">Membrane</keyword>
<dbReference type="InterPro" id="IPR039391">
    <property type="entry name" value="Phytocyanin-like"/>
</dbReference>
<keyword evidence="11" id="KW-1185">Reference proteome</keyword>
<dbReference type="STRING" id="3821.A0A151U1L5"/>
<evidence type="ECO:0000259" key="9">
    <source>
        <dbReference type="PROSITE" id="PS51485"/>
    </source>
</evidence>
<keyword evidence="2" id="KW-1015">Disulfide bond</keyword>
<proteinExistence type="inferred from homology"/>
<organism evidence="10 11">
    <name type="scientific">Cajanus cajan</name>
    <name type="common">Pigeon pea</name>
    <name type="synonym">Cajanus indicus</name>
    <dbReference type="NCBI Taxonomy" id="3821"/>
    <lineage>
        <taxon>Eukaryota</taxon>
        <taxon>Viridiplantae</taxon>
        <taxon>Streptophyta</taxon>
        <taxon>Embryophyta</taxon>
        <taxon>Tracheophyta</taxon>
        <taxon>Spermatophyta</taxon>
        <taxon>Magnoliopsida</taxon>
        <taxon>eudicotyledons</taxon>
        <taxon>Gunneridae</taxon>
        <taxon>Pentapetalae</taxon>
        <taxon>rosids</taxon>
        <taxon>fabids</taxon>
        <taxon>Fabales</taxon>
        <taxon>Fabaceae</taxon>
        <taxon>Papilionoideae</taxon>
        <taxon>50 kb inversion clade</taxon>
        <taxon>NPAAA clade</taxon>
        <taxon>indigoferoid/millettioid clade</taxon>
        <taxon>Phaseoleae</taxon>
        <taxon>Cajanus</taxon>
    </lineage>
</organism>
<keyword evidence="3" id="KW-0325">Glycoprotein</keyword>
<sequence length="180" mass="19965">MVLMMMLTMMFINITKSELHYVGGDKFSWVPKVNLTEWSSHEHFHLNDWLYFGYDRDMYNVLEVNETSYANCITTGFIKNVSTGAGRDVFQLTEFKTFYFLSGGGYCSDGMKVAIKVTEGVAAPTPAPSPKSAAPAPSPESAAPAPSPEKGDACGIHLNQILLVFIFVFMWGISSNYISY</sequence>
<feature type="transmembrane region" description="Helical" evidence="7">
    <location>
        <begin position="161"/>
        <end position="178"/>
    </location>
</feature>
<dbReference type="PROSITE" id="PS51485">
    <property type="entry name" value="PHYTOCYANIN"/>
    <property type="match status" value="1"/>
</dbReference>
<protein>
    <submittedName>
        <fullName evidence="10">Lamin-like protein</fullName>
    </submittedName>
</protein>
<dbReference type="PANTHER" id="PTHR33021:SF482">
    <property type="entry name" value="EARLY NODULIN-LIKE PROTEIN"/>
    <property type="match status" value="1"/>
</dbReference>
<feature type="signal peptide" evidence="8">
    <location>
        <begin position="1"/>
        <end position="17"/>
    </location>
</feature>
<feature type="domain" description="Phytocyanin" evidence="9">
    <location>
        <begin position="18"/>
        <end position="119"/>
    </location>
</feature>
<dbReference type="Pfam" id="PF02298">
    <property type="entry name" value="Cu_bind_like"/>
    <property type="match status" value="1"/>
</dbReference>
<dbReference type="AlphaFoldDB" id="A0A151U1L5"/>
<gene>
    <name evidence="10" type="ORF">KK1_005831</name>
</gene>
<dbReference type="FunFam" id="2.60.40.420:FF:000018">
    <property type="entry name" value="Lamin-like protein"/>
    <property type="match status" value="1"/>
</dbReference>
<evidence type="ECO:0000256" key="5">
    <source>
        <dbReference type="ARBA" id="ARBA00037626"/>
    </source>
</evidence>
<keyword evidence="7" id="KW-1133">Transmembrane helix</keyword>
<dbReference type="SUPFAM" id="SSF49503">
    <property type="entry name" value="Cupredoxins"/>
    <property type="match status" value="1"/>
</dbReference>
<dbReference type="InterPro" id="IPR003245">
    <property type="entry name" value="Phytocyanin_dom"/>
</dbReference>
<keyword evidence="1 8" id="KW-0732">Signal</keyword>
<evidence type="ECO:0000256" key="1">
    <source>
        <dbReference type="ARBA" id="ARBA00022729"/>
    </source>
</evidence>
<accession>A0A151U1L5</accession>
<dbReference type="EMBL" id="CM003604">
    <property type="protein sequence ID" value="KYP73216.1"/>
    <property type="molecule type" value="Genomic_DNA"/>
</dbReference>
<dbReference type="Gramene" id="C.cajan_05690.t">
    <property type="protein sequence ID" value="C.cajan_05690.t"/>
    <property type="gene ID" value="C.cajan_05690"/>
</dbReference>
<dbReference type="Proteomes" id="UP000075243">
    <property type="component" value="Chromosome 2"/>
</dbReference>
<evidence type="ECO:0000256" key="8">
    <source>
        <dbReference type="SAM" id="SignalP"/>
    </source>
</evidence>
<comment type="function">
    <text evidence="5">May act as a carbohydrate transporter.</text>
</comment>
<evidence type="ECO:0000256" key="6">
    <source>
        <dbReference type="SAM" id="MobiDB-lite"/>
    </source>
</evidence>
<evidence type="ECO:0000313" key="10">
    <source>
        <dbReference type="EMBL" id="KYP73216.1"/>
    </source>
</evidence>
<feature type="region of interest" description="Disordered" evidence="6">
    <location>
        <begin position="126"/>
        <end position="148"/>
    </location>
</feature>
<evidence type="ECO:0000256" key="3">
    <source>
        <dbReference type="ARBA" id="ARBA00023180"/>
    </source>
</evidence>
<feature type="compositionally biased region" description="Low complexity" evidence="6">
    <location>
        <begin position="130"/>
        <end position="144"/>
    </location>
</feature>